<dbReference type="InterPro" id="IPR041916">
    <property type="entry name" value="Anti_sigma_zinc_sf"/>
</dbReference>
<dbReference type="InterPro" id="IPR027383">
    <property type="entry name" value="Znf_put"/>
</dbReference>
<dbReference type="EMBL" id="CP042266">
    <property type="protein sequence ID" value="QDY76976.1"/>
    <property type="molecule type" value="Genomic_DNA"/>
</dbReference>
<evidence type="ECO:0000259" key="4">
    <source>
        <dbReference type="Pfam" id="PF13490"/>
    </source>
</evidence>
<dbReference type="Proteomes" id="UP000320580">
    <property type="component" value="Chromosome"/>
</dbReference>
<keyword evidence="3" id="KW-0472">Membrane</keyword>
<gene>
    <name evidence="5" type="ORF">FQU76_11115</name>
</gene>
<feature type="domain" description="Putative zinc-finger" evidence="4">
    <location>
        <begin position="9"/>
        <end position="40"/>
    </location>
</feature>
<dbReference type="KEGG" id="sqz:FQU76_11115"/>
<dbReference type="Gene3D" id="1.10.10.1320">
    <property type="entry name" value="Anti-sigma factor, zinc-finger domain"/>
    <property type="match status" value="1"/>
</dbReference>
<protein>
    <submittedName>
        <fullName evidence="5">Zf-HC2 domain-containing protein</fullName>
    </submittedName>
</protein>
<accession>A0A5B8J6X7</accession>
<keyword evidence="2" id="KW-0804">Transcription</keyword>
<sequence length="273" mass="28410">MTMRGQDSIHDAVGAYVLGVLDDADVSAFEAHLAGCDVCAVHVEEFSGLEPMLAALADAPVPPAAASPLLRRAGPASAASPLRSAPALPGPPGPRVLGGVLDEVAGQRAARRRRGTYLVAAAAALVVAVPVATYALTRGGDAPNGGTEAHPTSPAEDAFFRHMPEKVRATDPTTRVSATVGLEKKGWGTHAVLELKGVKGPLKCNLVAVSKTGEEEVITSWSVPRWGYGIPDGPSEAAKSPLYVHGGAAMDRENIDRFEVRTFDNQKLVEIDA</sequence>
<evidence type="ECO:0000256" key="2">
    <source>
        <dbReference type="ARBA" id="ARBA00023163"/>
    </source>
</evidence>
<dbReference type="Pfam" id="PF13490">
    <property type="entry name" value="zf-HC2"/>
    <property type="match status" value="1"/>
</dbReference>
<name>A0A5B8J6X7_9ACTN</name>
<feature type="transmembrane region" description="Helical" evidence="3">
    <location>
        <begin position="117"/>
        <end position="136"/>
    </location>
</feature>
<evidence type="ECO:0000313" key="5">
    <source>
        <dbReference type="EMBL" id="QDY76976.1"/>
    </source>
</evidence>
<evidence type="ECO:0000256" key="1">
    <source>
        <dbReference type="ARBA" id="ARBA00023015"/>
    </source>
</evidence>
<evidence type="ECO:0000313" key="6">
    <source>
        <dbReference type="Proteomes" id="UP000320580"/>
    </source>
</evidence>
<dbReference type="AlphaFoldDB" id="A0A5B8J6X7"/>
<proteinExistence type="predicted"/>
<keyword evidence="6" id="KW-1185">Reference proteome</keyword>
<keyword evidence="1" id="KW-0805">Transcription regulation</keyword>
<dbReference type="OrthoDB" id="5185837at2"/>
<keyword evidence="3" id="KW-0812">Transmembrane</keyword>
<reference evidence="5 6" key="1">
    <citation type="submission" date="2019-07" db="EMBL/GenBank/DDBJ databases">
        <authorList>
            <person name="Zhu P."/>
        </authorList>
    </citation>
    <scope>NUCLEOTIDE SEQUENCE [LARGE SCALE GENOMIC DNA]</scope>
    <source>
        <strain evidence="5 6">SSL-25</strain>
    </source>
</reference>
<keyword evidence="3" id="KW-1133">Transmembrane helix</keyword>
<dbReference type="RefSeq" id="WP_146480266.1">
    <property type="nucleotide sequence ID" value="NZ_CP042266.1"/>
</dbReference>
<organism evidence="5 6">
    <name type="scientific">Streptomyces qinzhouensis</name>
    <dbReference type="NCBI Taxonomy" id="2599401"/>
    <lineage>
        <taxon>Bacteria</taxon>
        <taxon>Bacillati</taxon>
        <taxon>Actinomycetota</taxon>
        <taxon>Actinomycetes</taxon>
        <taxon>Kitasatosporales</taxon>
        <taxon>Streptomycetaceae</taxon>
        <taxon>Streptomyces</taxon>
    </lineage>
</organism>
<evidence type="ECO:0000256" key="3">
    <source>
        <dbReference type="SAM" id="Phobius"/>
    </source>
</evidence>